<feature type="domain" description="Borealin C-terminal" evidence="14">
    <location>
        <begin position="637"/>
        <end position="749"/>
    </location>
</feature>
<keyword evidence="4" id="KW-0158">Chromosome</keyword>
<dbReference type="InterPro" id="IPR046466">
    <property type="entry name" value="Borealin_C"/>
</dbReference>
<dbReference type="InterPro" id="IPR018851">
    <property type="entry name" value="Borealin_N"/>
</dbReference>
<feature type="domain" description="Borealin N-terminal" evidence="13">
    <location>
        <begin position="467"/>
        <end position="520"/>
    </location>
</feature>
<keyword evidence="6" id="KW-0498">Mitosis</keyword>
<evidence type="ECO:0000256" key="12">
    <source>
        <dbReference type="SAM" id="MobiDB-lite"/>
    </source>
</evidence>
<feature type="region of interest" description="Disordered" evidence="12">
    <location>
        <begin position="1"/>
        <end position="24"/>
    </location>
</feature>
<evidence type="ECO:0000256" key="4">
    <source>
        <dbReference type="ARBA" id="ARBA00022454"/>
    </source>
</evidence>
<dbReference type="Gene3D" id="6.10.250.1900">
    <property type="match status" value="1"/>
</dbReference>
<evidence type="ECO:0000256" key="5">
    <source>
        <dbReference type="ARBA" id="ARBA00022618"/>
    </source>
</evidence>
<feature type="compositionally biased region" description="Basic residues" evidence="12">
    <location>
        <begin position="99"/>
        <end position="110"/>
    </location>
</feature>
<dbReference type="InterPro" id="IPR018867">
    <property type="entry name" value="Cell_div_borealin"/>
</dbReference>
<dbReference type="RefSeq" id="XP_072849435.1">
    <property type="nucleotide sequence ID" value="XM_072993334.1"/>
</dbReference>
<evidence type="ECO:0000256" key="6">
    <source>
        <dbReference type="ARBA" id="ARBA00022776"/>
    </source>
</evidence>
<protein>
    <recommendedName>
        <fullName evidence="10">Borealin</fullName>
    </recommendedName>
    <alternativeName>
        <fullName evidence="11">Cell division cycle-associated protein 8</fullName>
    </alternativeName>
</protein>
<organism evidence="15 16">
    <name type="scientific">Pogona vitticeps</name>
    <name type="common">central bearded dragon</name>
    <dbReference type="NCBI Taxonomy" id="103695"/>
    <lineage>
        <taxon>Eukaryota</taxon>
        <taxon>Metazoa</taxon>
        <taxon>Chordata</taxon>
        <taxon>Craniata</taxon>
        <taxon>Vertebrata</taxon>
        <taxon>Euteleostomi</taxon>
        <taxon>Lepidosauria</taxon>
        <taxon>Squamata</taxon>
        <taxon>Bifurcata</taxon>
        <taxon>Unidentata</taxon>
        <taxon>Episquamata</taxon>
        <taxon>Toxicofera</taxon>
        <taxon>Iguania</taxon>
        <taxon>Acrodonta</taxon>
        <taxon>Agamidae</taxon>
        <taxon>Amphibolurinae</taxon>
        <taxon>Pogona</taxon>
    </lineage>
</organism>
<feature type="compositionally biased region" description="Polar residues" evidence="12">
    <location>
        <begin position="653"/>
        <end position="662"/>
    </location>
</feature>
<dbReference type="Proteomes" id="UP001652642">
    <property type="component" value="Chromosome 3"/>
</dbReference>
<evidence type="ECO:0000313" key="16">
    <source>
        <dbReference type="RefSeq" id="XP_072849435.1"/>
    </source>
</evidence>
<feature type="compositionally biased region" description="Basic and acidic residues" evidence="12">
    <location>
        <begin position="211"/>
        <end position="224"/>
    </location>
</feature>
<proteinExistence type="inferred from homology"/>
<keyword evidence="5" id="KW-0132">Cell division</keyword>
<keyword evidence="9" id="KW-0137">Centromere</keyword>
<evidence type="ECO:0000256" key="1">
    <source>
        <dbReference type="ARBA" id="ARBA00004123"/>
    </source>
</evidence>
<gene>
    <name evidence="16" type="primary">LOC140705558</name>
</gene>
<name>A0ABM5FVL6_9SAUR</name>
<evidence type="ECO:0000256" key="9">
    <source>
        <dbReference type="ARBA" id="ARBA00023328"/>
    </source>
</evidence>
<sequence length="767" mass="79956">MGKGKISRPTAGLPSLQRQLRGRKGPLPSVGFSIIIVGAGGGAGRRRLPRADHPARAGRSRASPPLGFFLDAAGKDAASILQAWLGLLGGRGGEQLTHPHPRFRTARHERKGGTWQDREGPELETPPPHGRGSTLDGGALGECPGRAQGAFWGPARGPFPCGRAPLSWPRGGAACEGRVGGGDRRGGSGPPGDPSPKASAGGGSRAPGRPCGREEREGGTDGKPRSNFAPRAGGAEKGVRPGPSLQRFASGRRGRRVGSCPVGALTARPVEERLPPGRTTSRAQHRRPAGGVSIAAPAPSRSPGTSPAPPPATAGGARPLQSPESSSLRGRATSGCARVLLGAVVSPLRLALGLFRLVRLLAATPSRRPLIGRARAGVGADWSSARSAEFESSARRASEIPLRGGGVAVGAAGRPTPHRCSRAVDGGLAPLGLLPFRIGLRAMAPSRRKASRIGAGKGALRSQLRGEALLRDFDREVKKRLEEVRVSGENLQKEVSNLYDVALLRLPVAVREMNWLSYLALGGSEKALEKVALGGLDIAEITQLASAAIQTPIKTVKKAKKLKQPVETIEEEPEGPILPAGKRSRQGKEAATTAASEPDPEASHQKLGKVKRSSRPPPSSKRTRPPSARSARLSKRPSKAAFLTPAGQGGQGPATTRGTTPLLTPKFDSSIFKTPGLRAPAAHERVFSISANGSPLAESREIFITLPVGGGESLRVRASQLKREDLLRLNPDTLGSVEKLSSELLHLCNSVRGQGGRAGPSPLELLP</sequence>
<evidence type="ECO:0000256" key="3">
    <source>
        <dbReference type="ARBA" id="ARBA00009914"/>
    </source>
</evidence>
<feature type="region of interest" description="Disordered" evidence="12">
    <location>
        <begin position="562"/>
        <end position="663"/>
    </location>
</feature>
<keyword evidence="15" id="KW-1185">Reference proteome</keyword>
<feature type="compositionally biased region" description="Low complexity" evidence="12">
    <location>
        <begin position="295"/>
        <end position="305"/>
    </location>
</feature>
<evidence type="ECO:0000256" key="2">
    <source>
        <dbReference type="ARBA" id="ARBA00004584"/>
    </source>
</evidence>
<dbReference type="Pfam" id="PF10512">
    <property type="entry name" value="Borealin"/>
    <property type="match status" value="1"/>
</dbReference>
<evidence type="ECO:0000259" key="13">
    <source>
        <dbReference type="Pfam" id="PF10444"/>
    </source>
</evidence>
<dbReference type="GeneID" id="140705558"/>
<evidence type="ECO:0000259" key="14">
    <source>
        <dbReference type="Pfam" id="PF10512"/>
    </source>
</evidence>
<feature type="region of interest" description="Disordered" evidence="12">
    <location>
        <begin position="43"/>
        <end position="64"/>
    </location>
</feature>
<evidence type="ECO:0000256" key="11">
    <source>
        <dbReference type="ARBA" id="ARBA00041323"/>
    </source>
</evidence>
<accession>A0ABM5FVL6</accession>
<evidence type="ECO:0000256" key="7">
    <source>
        <dbReference type="ARBA" id="ARBA00023242"/>
    </source>
</evidence>
<evidence type="ECO:0000256" key="10">
    <source>
        <dbReference type="ARBA" id="ARBA00040949"/>
    </source>
</evidence>
<evidence type="ECO:0000256" key="8">
    <source>
        <dbReference type="ARBA" id="ARBA00023306"/>
    </source>
</evidence>
<evidence type="ECO:0000313" key="15">
    <source>
        <dbReference type="Proteomes" id="UP001652642"/>
    </source>
</evidence>
<comment type="subcellular location">
    <subcellularLocation>
        <location evidence="2">Chromosome</location>
        <location evidence="2">Centromere</location>
    </subcellularLocation>
    <subcellularLocation>
        <location evidence="1">Nucleus</location>
    </subcellularLocation>
</comment>
<feature type="region of interest" description="Disordered" evidence="12">
    <location>
        <begin position="93"/>
        <end position="151"/>
    </location>
</feature>
<keyword evidence="7" id="KW-0539">Nucleus</keyword>
<reference evidence="16" key="1">
    <citation type="submission" date="2025-08" db="UniProtKB">
        <authorList>
            <consortium name="RefSeq"/>
        </authorList>
    </citation>
    <scope>IDENTIFICATION</scope>
</reference>
<keyword evidence="8" id="KW-0131">Cell cycle</keyword>
<comment type="similarity">
    <text evidence="3">Belongs to the borealin family.</text>
</comment>
<dbReference type="Pfam" id="PF10444">
    <property type="entry name" value="Nbl1_Borealin_N"/>
    <property type="match status" value="1"/>
</dbReference>
<feature type="region of interest" description="Disordered" evidence="12">
    <location>
        <begin position="172"/>
        <end position="329"/>
    </location>
</feature>
<dbReference type="PANTHER" id="PTHR16040:SF6">
    <property type="entry name" value="BOREALIN"/>
    <property type="match status" value="1"/>
</dbReference>
<dbReference type="PANTHER" id="PTHR16040">
    <property type="entry name" value="AUSTRALIN, ISOFORM A-RELATED"/>
    <property type="match status" value="1"/>
</dbReference>
<dbReference type="Gene3D" id="6.10.140.560">
    <property type="match status" value="1"/>
</dbReference>